<feature type="compositionally biased region" description="Pro residues" evidence="10">
    <location>
        <begin position="46"/>
        <end position="55"/>
    </location>
</feature>
<evidence type="ECO:0000256" key="8">
    <source>
        <dbReference type="ARBA" id="ARBA00022833"/>
    </source>
</evidence>
<dbReference type="AlphaFoldDB" id="A0A9P6VHC8"/>
<keyword evidence="6" id="KW-0863">Zinc-finger</keyword>
<feature type="compositionally biased region" description="Low complexity" evidence="10">
    <location>
        <begin position="201"/>
        <end position="222"/>
    </location>
</feature>
<keyword evidence="3" id="KW-0808">Transferase</keyword>
<feature type="region of interest" description="Disordered" evidence="10">
    <location>
        <begin position="240"/>
        <end position="283"/>
    </location>
</feature>
<proteinExistence type="predicted"/>
<feature type="compositionally biased region" description="Polar residues" evidence="10">
    <location>
        <begin position="28"/>
        <end position="38"/>
    </location>
</feature>
<evidence type="ECO:0000256" key="10">
    <source>
        <dbReference type="SAM" id="MobiDB-lite"/>
    </source>
</evidence>
<dbReference type="EMBL" id="VNKQ01000011">
    <property type="protein sequence ID" value="KAG0648096.1"/>
    <property type="molecule type" value="Genomic_DNA"/>
</dbReference>
<keyword evidence="4" id="KW-0479">Metal-binding</keyword>
<evidence type="ECO:0000256" key="5">
    <source>
        <dbReference type="ARBA" id="ARBA00022737"/>
    </source>
</evidence>
<dbReference type="CDD" id="cd20335">
    <property type="entry name" value="BRcat_RBR"/>
    <property type="match status" value="1"/>
</dbReference>
<reference evidence="12" key="1">
    <citation type="submission" date="2019-07" db="EMBL/GenBank/DDBJ databases">
        <title>Hyphodiscus hymeniophilus genome sequencing and assembly.</title>
        <authorList>
            <person name="Kramer G."/>
            <person name="Nodwell J."/>
        </authorList>
    </citation>
    <scope>NUCLEOTIDE SEQUENCE</scope>
    <source>
        <strain evidence="12">ATCC 34498</strain>
    </source>
</reference>
<dbReference type="PANTHER" id="PTHR11685">
    <property type="entry name" value="RBR FAMILY RING FINGER AND IBR DOMAIN-CONTAINING"/>
    <property type="match status" value="1"/>
</dbReference>
<dbReference type="SUPFAM" id="SSF57850">
    <property type="entry name" value="RING/U-box"/>
    <property type="match status" value="1"/>
</dbReference>
<feature type="compositionally biased region" description="Polar residues" evidence="10">
    <location>
        <begin position="170"/>
        <end position="183"/>
    </location>
</feature>
<dbReference type="OrthoDB" id="9977870at2759"/>
<comment type="catalytic activity">
    <reaction evidence="1">
        <text>[E2 ubiquitin-conjugating enzyme]-S-ubiquitinyl-L-cysteine + [acceptor protein]-L-lysine = [E2 ubiquitin-conjugating enzyme]-L-cysteine + [acceptor protein]-N(6)-ubiquitinyl-L-lysine.</text>
        <dbReference type="EC" id="2.3.2.31"/>
    </reaction>
</comment>
<sequence length="714" mass="81839">MRSSPPVSPIDQALKPSSRALPYHLSTEEMSQTRSSGDLGTGIPGPSRPATPYPVSPTTTDELFFDCQTTSQSLITARDEETIPTSYLVFEPVIEADTNIENTDWRRYEPPAELLGSREGTSQELENILRPSIERIQARRMEEEDIQAAASRIERPLARAGRVSVKPRRQISNTGVVDTTHFTPPSRLSACGDTFLSSTDYEYGSASPGSESSRSPNPSNRRTFGIGGLFKRKERVERRTAVNSEELDENYLPRPRTSEAWPLPDTPLPPPPTRRTPAPDGNALESETHWPVKCCLNPIPSTSILPHLSHTTAKKYHLRTAEWSIPAGERVYCSQPACSTWIAPKHITISTHSAKCPKCSHRSCTTCRGPHHGAADCPQDPALQATISLAEMEGWKRCYSCNALVEHNKGCRHMTCRCRAQFCYICGLKWRTCGCSDAQLNEIQARAETWRADENLRTARARQEEAEEREAIRAVEEFLRAEEERVRREVEVERRREEERRVRREEARIAAINQRFRGLEVELGGLSDFQRVLMAERYDFEAEILNKERQDAVDTLSIRHIHESQYLANESSIKINDSRSKFDSEYQIRLAEERRIEDQYVDELREYWKGKAEGEYKVREARDELRRDQDKEYRFWDGYRRQQLGAVREGEARKMDTLKKKQEAEVKAVDGRAMLDALEWRRKRFGEARWAEEVSRERVTMLAEMEGREYAQGS</sequence>
<comment type="caution">
    <text evidence="12">The sequence shown here is derived from an EMBL/GenBank/DDBJ whole genome shotgun (WGS) entry which is preliminary data.</text>
</comment>
<evidence type="ECO:0000256" key="6">
    <source>
        <dbReference type="ARBA" id="ARBA00022771"/>
    </source>
</evidence>
<dbReference type="GO" id="GO:0016567">
    <property type="term" value="P:protein ubiquitination"/>
    <property type="evidence" value="ECO:0007669"/>
    <property type="project" value="InterPro"/>
</dbReference>
<protein>
    <recommendedName>
        <fullName evidence="2">RBR-type E3 ubiquitin transferase</fullName>
        <ecNumber evidence="2">2.3.2.31</ecNumber>
    </recommendedName>
</protein>
<dbReference type="Gene3D" id="1.20.120.1750">
    <property type="match status" value="1"/>
</dbReference>
<evidence type="ECO:0000313" key="13">
    <source>
        <dbReference type="Proteomes" id="UP000785200"/>
    </source>
</evidence>
<evidence type="ECO:0000256" key="2">
    <source>
        <dbReference type="ARBA" id="ARBA00012251"/>
    </source>
</evidence>
<dbReference type="InterPro" id="IPR031127">
    <property type="entry name" value="E3_UB_ligase_RBR"/>
</dbReference>
<organism evidence="12 13">
    <name type="scientific">Hyphodiscus hymeniophilus</name>
    <dbReference type="NCBI Taxonomy" id="353542"/>
    <lineage>
        <taxon>Eukaryota</taxon>
        <taxon>Fungi</taxon>
        <taxon>Dikarya</taxon>
        <taxon>Ascomycota</taxon>
        <taxon>Pezizomycotina</taxon>
        <taxon>Leotiomycetes</taxon>
        <taxon>Helotiales</taxon>
        <taxon>Hyphodiscaceae</taxon>
        <taxon>Hyphodiscus</taxon>
    </lineage>
</organism>
<dbReference type="EC" id="2.3.2.31" evidence="2"/>
<dbReference type="InterPro" id="IPR044066">
    <property type="entry name" value="TRIAD_supradom"/>
</dbReference>
<evidence type="ECO:0000256" key="4">
    <source>
        <dbReference type="ARBA" id="ARBA00022723"/>
    </source>
</evidence>
<evidence type="ECO:0000313" key="12">
    <source>
        <dbReference type="EMBL" id="KAG0648096.1"/>
    </source>
</evidence>
<feature type="region of interest" description="Disordered" evidence="10">
    <location>
        <begin position="1"/>
        <end position="60"/>
    </location>
</feature>
<name>A0A9P6VHC8_9HELO</name>
<feature type="compositionally biased region" description="Pro residues" evidence="10">
    <location>
        <begin position="264"/>
        <end position="274"/>
    </location>
</feature>
<dbReference type="Proteomes" id="UP000785200">
    <property type="component" value="Unassembled WGS sequence"/>
</dbReference>
<dbReference type="Pfam" id="PF01485">
    <property type="entry name" value="IBR"/>
    <property type="match status" value="2"/>
</dbReference>
<keyword evidence="13" id="KW-1185">Reference proteome</keyword>
<dbReference type="InterPro" id="IPR002867">
    <property type="entry name" value="IBR_dom"/>
</dbReference>
<evidence type="ECO:0000256" key="9">
    <source>
        <dbReference type="SAM" id="Coils"/>
    </source>
</evidence>
<feature type="region of interest" description="Disordered" evidence="10">
    <location>
        <begin position="164"/>
        <end position="228"/>
    </location>
</feature>
<dbReference type="GO" id="GO:0061630">
    <property type="term" value="F:ubiquitin protein ligase activity"/>
    <property type="evidence" value="ECO:0007669"/>
    <property type="project" value="UniProtKB-EC"/>
</dbReference>
<evidence type="ECO:0000259" key="11">
    <source>
        <dbReference type="PROSITE" id="PS51873"/>
    </source>
</evidence>
<dbReference type="CDD" id="cd22584">
    <property type="entry name" value="Rcat_RBR_unk"/>
    <property type="match status" value="1"/>
</dbReference>
<dbReference type="GO" id="GO:0008270">
    <property type="term" value="F:zinc ion binding"/>
    <property type="evidence" value="ECO:0007669"/>
    <property type="project" value="UniProtKB-KW"/>
</dbReference>
<keyword evidence="5" id="KW-0677">Repeat</keyword>
<evidence type="ECO:0000256" key="3">
    <source>
        <dbReference type="ARBA" id="ARBA00022679"/>
    </source>
</evidence>
<evidence type="ECO:0000256" key="1">
    <source>
        <dbReference type="ARBA" id="ARBA00001798"/>
    </source>
</evidence>
<gene>
    <name evidence="12" type="ORF">D0Z07_5655</name>
</gene>
<keyword evidence="7" id="KW-0833">Ubl conjugation pathway</keyword>
<keyword evidence="9" id="KW-0175">Coiled coil</keyword>
<accession>A0A9P6VHC8</accession>
<dbReference type="PROSITE" id="PS51873">
    <property type="entry name" value="TRIAD"/>
    <property type="match status" value="1"/>
</dbReference>
<keyword evidence="8" id="KW-0862">Zinc</keyword>
<feature type="coiled-coil region" evidence="9">
    <location>
        <begin position="464"/>
        <end position="522"/>
    </location>
</feature>
<feature type="domain" description="RING-type" evidence="11">
    <location>
        <begin position="184"/>
        <end position="447"/>
    </location>
</feature>
<evidence type="ECO:0000256" key="7">
    <source>
        <dbReference type="ARBA" id="ARBA00022786"/>
    </source>
</evidence>